<evidence type="ECO:0000256" key="3">
    <source>
        <dbReference type="ARBA" id="ARBA00022679"/>
    </source>
</evidence>
<feature type="zinc finger region" description="C3H1-type" evidence="9">
    <location>
        <begin position="230"/>
        <end position="260"/>
    </location>
</feature>
<protein>
    <recommendedName>
        <fullName evidence="2">RING-type E3 ubiquitin transferase</fullName>
        <ecNumber evidence="2">2.3.2.27</ecNumber>
    </recommendedName>
</protein>
<evidence type="ECO:0000256" key="4">
    <source>
        <dbReference type="ARBA" id="ARBA00022723"/>
    </source>
</evidence>
<dbReference type="PROSITE" id="PS50103">
    <property type="entry name" value="ZF_C3H1"/>
    <property type="match status" value="2"/>
</dbReference>
<sequence length="318" mass="36259">MDSHSLPGTVSITSETADKCSMKPPKTKFSADAAVFVPSWLVQPSPSSATDDEPSKTYASYAASGTQENGNYDGVVHTAELMCPYYEVSGTCELGDKCEFVHGDVCDMCHKACLHPNDTQQRREHHRQCVSEHEKAMEEAFATEKTIDKTCGICMENVWEKNARFGILQNCRHCFCLDCIRKWRQSQEMESQTVRSCPECRTHSHFVIPAAVWVDEGAEKEKLIEIYQQNMSKKVCKYFKPNDRDSCKFGNKCFYRHENRDGTLAECDSPSEISRRMRHRVPQLVEYFLDDRAYSSSDDDHEAEILAVMFNRQGGFGY</sequence>
<evidence type="ECO:0000256" key="8">
    <source>
        <dbReference type="ARBA" id="ARBA00022833"/>
    </source>
</evidence>
<evidence type="ECO:0000256" key="6">
    <source>
        <dbReference type="ARBA" id="ARBA00022771"/>
    </source>
</evidence>
<dbReference type="SMART" id="SM00184">
    <property type="entry name" value="RING"/>
    <property type="match status" value="1"/>
</dbReference>
<evidence type="ECO:0000256" key="1">
    <source>
        <dbReference type="ARBA" id="ARBA00000900"/>
    </source>
</evidence>
<dbReference type="InterPro" id="IPR036855">
    <property type="entry name" value="Znf_CCCH_sf"/>
</dbReference>
<dbReference type="PROSITE" id="PS00518">
    <property type="entry name" value="ZF_RING_1"/>
    <property type="match status" value="1"/>
</dbReference>
<dbReference type="Pfam" id="PF00097">
    <property type="entry name" value="zf-C3HC4"/>
    <property type="match status" value="1"/>
</dbReference>
<dbReference type="InterPro" id="IPR000571">
    <property type="entry name" value="Znf_CCCH"/>
</dbReference>
<feature type="domain" description="C3H1-type" evidence="11">
    <location>
        <begin position="230"/>
        <end position="260"/>
    </location>
</feature>
<dbReference type="GO" id="GO:0000209">
    <property type="term" value="P:protein polyubiquitination"/>
    <property type="evidence" value="ECO:0007669"/>
    <property type="project" value="InterPro"/>
</dbReference>
<dbReference type="InterPro" id="IPR018957">
    <property type="entry name" value="Znf_C3HC4_RING-type"/>
</dbReference>
<dbReference type="FunFam" id="3.30.40.10:FF:000117">
    <property type="entry name" value="Probable E3 ubiquitin-protein ligase makorin-1"/>
    <property type="match status" value="1"/>
</dbReference>
<dbReference type="PANTHER" id="PTHR11224:SF10">
    <property type="entry name" value="IP09428P-RELATED"/>
    <property type="match status" value="1"/>
</dbReference>
<feature type="domain" description="C3H1-type" evidence="11">
    <location>
        <begin position="82"/>
        <end position="105"/>
    </location>
</feature>
<dbReference type="CDD" id="cd16521">
    <property type="entry name" value="RING-HC_MKRN"/>
    <property type="match status" value="1"/>
</dbReference>
<name>A0AA39HW40_9BILA</name>
<comment type="caution">
    <text evidence="12">The sequence shown here is derived from an EMBL/GenBank/DDBJ whole genome shotgun (WGS) entry which is preliminary data.</text>
</comment>
<evidence type="ECO:0000259" key="10">
    <source>
        <dbReference type="PROSITE" id="PS50089"/>
    </source>
</evidence>
<dbReference type="Proteomes" id="UP001175271">
    <property type="component" value="Unassembled WGS sequence"/>
</dbReference>
<keyword evidence="8 9" id="KW-0862">Zinc</keyword>
<dbReference type="InterPro" id="IPR017907">
    <property type="entry name" value="Znf_RING_CS"/>
</dbReference>
<keyword evidence="3" id="KW-0808">Transferase</keyword>
<evidence type="ECO:0000256" key="9">
    <source>
        <dbReference type="PROSITE-ProRule" id="PRU00723"/>
    </source>
</evidence>
<proteinExistence type="predicted"/>
<dbReference type="PANTHER" id="PTHR11224">
    <property type="entry name" value="MAKORIN-RELATED"/>
    <property type="match status" value="1"/>
</dbReference>
<dbReference type="InterPro" id="IPR045072">
    <property type="entry name" value="MKRN-like"/>
</dbReference>
<evidence type="ECO:0000259" key="11">
    <source>
        <dbReference type="PROSITE" id="PS50103"/>
    </source>
</evidence>
<dbReference type="GO" id="GO:0061630">
    <property type="term" value="F:ubiquitin protein ligase activity"/>
    <property type="evidence" value="ECO:0007669"/>
    <property type="project" value="UniProtKB-EC"/>
</dbReference>
<dbReference type="SUPFAM" id="SSF57850">
    <property type="entry name" value="RING/U-box"/>
    <property type="match status" value="1"/>
</dbReference>
<dbReference type="Gene3D" id="3.30.40.10">
    <property type="entry name" value="Zinc/RING finger domain, C3HC4 (zinc finger)"/>
    <property type="match status" value="1"/>
</dbReference>
<keyword evidence="13" id="KW-1185">Reference proteome</keyword>
<dbReference type="InterPro" id="IPR001841">
    <property type="entry name" value="Znf_RING"/>
</dbReference>
<evidence type="ECO:0000256" key="7">
    <source>
        <dbReference type="ARBA" id="ARBA00022786"/>
    </source>
</evidence>
<organism evidence="12 13">
    <name type="scientific">Steinernema hermaphroditum</name>
    <dbReference type="NCBI Taxonomy" id="289476"/>
    <lineage>
        <taxon>Eukaryota</taxon>
        <taxon>Metazoa</taxon>
        <taxon>Ecdysozoa</taxon>
        <taxon>Nematoda</taxon>
        <taxon>Chromadorea</taxon>
        <taxon>Rhabditida</taxon>
        <taxon>Tylenchina</taxon>
        <taxon>Panagrolaimomorpha</taxon>
        <taxon>Strongyloidoidea</taxon>
        <taxon>Steinernematidae</taxon>
        <taxon>Steinernema</taxon>
    </lineage>
</organism>
<evidence type="ECO:0000256" key="5">
    <source>
        <dbReference type="ARBA" id="ARBA00022737"/>
    </source>
</evidence>
<dbReference type="PROSITE" id="PS50089">
    <property type="entry name" value="ZF_RING_2"/>
    <property type="match status" value="1"/>
</dbReference>
<keyword evidence="5" id="KW-0677">Repeat</keyword>
<evidence type="ECO:0000313" key="12">
    <source>
        <dbReference type="EMBL" id="KAK0413198.1"/>
    </source>
</evidence>
<dbReference type="GO" id="GO:0008270">
    <property type="term" value="F:zinc ion binding"/>
    <property type="evidence" value="ECO:0007669"/>
    <property type="project" value="UniProtKB-KW"/>
</dbReference>
<reference evidence="12" key="1">
    <citation type="submission" date="2023-06" db="EMBL/GenBank/DDBJ databases">
        <title>Genomic analysis of the entomopathogenic nematode Steinernema hermaphroditum.</title>
        <authorList>
            <person name="Schwarz E.M."/>
            <person name="Heppert J.K."/>
            <person name="Baniya A."/>
            <person name="Schwartz H.T."/>
            <person name="Tan C.-H."/>
            <person name="Antoshechkin I."/>
            <person name="Sternberg P.W."/>
            <person name="Goodrich-Blair H."/>
            <person name="Dillman A.R."/>
        </authorList>
    </citation>
    <scope>NUCLEOTIDE SEQUENCE</scope>
    <source>
        <strain evidence="12">PS9179</strain>
        <tissue evidence="12">Whole animal</tissue>
    </source>
</reference>
<dbReference type="InterPro" id="IPR013083">
    <property type="entry name" value="Znf_RING/FYVE/PHD"/>
</dbReference>
<dbReference type="EC" id="2.3.2.27" evidence="2"/>
<keyword evidence="4 9" id="KW-0479">Metal-binding</keyword>
<keyword evidence="7" id="KW-0833">Ubl conjugation pathway</keyword>
<dbReference type="Pfam" id="PF00642">
    <property type="entry name" value="zf-CCCH"/>
    <property type="match status" value="1"/>
</dbReference>
<accession>A0AA39HW40</accession>
<gene>
    <name evidence="12" type="ORF">QR680_006661</name>
</gene>
<feature type="domain" description="RING-type" evidence="10">
    <location>
        <begin position="151"/>
        <end position="201"/>
    </location>
</feature>
<dbReference type="SMART" id="SM00356">
    <property type="entry name" value="ZnF_C3H1"/>
    <property type="match status" value="2"/>
</dbReference>
<comment type="catalytic activity">
    <reaction evidence="1">
        <text>S-ubiquitinyl-[E2 ubiquitin-conjugating enzyme]-L-cysteine + [acceptor protein]-L-lysine = [E2 ubiquitin-conjugating enzyme]-L-cysteine + N(6)-ubiquitinyl-[acceptor protein]-L-lysine.</text>
        <dbReference type="EC" id="2.3.2.27"/>
    </reaction>
</comment>
<evidence type="ECO:0000313" key="13">
    <source>
        <dbReference type="Proteomes" id="UP001175271"/>
    </source>
</evidence>
<keyword evidence="6 9" id="KW-0863">Zinc-finger</keyword>
<dbReference type="SUPFAM" id="SSF90229">
    <property type="entry name" value="CCCH zinc finger"/>
    <property type="match status" value="1"/>
</dbReference>
<dbReference type="AlphaFoldDB" id="A0AA39HW40"/>
<dbReference type="EMBL" id="JAUCMV010000003">
    <property type="protein sequence ID" value="KAK0413198.1"/>
    <property type="molecule type" value="Genomic_DNA"/>
</dbReference>
<feature type="zinc finger region" description="C3H1-type" evidence="9">
    <location>
        <begin position="82"/>
        <end position="105"/>
    </location>
</feature>
<evidence type="ECO:0000256" key="2">
    <source>
        <dbReference type="ARBA" id="ARBA00012483"/>
    </source>
</evidence>